<sequence>MHTLTVLLLLAMLATLATSQGSPLYFGTTMFTFHTASSPLANCIHDTSATASPLKCNISNSDLTLWTLTGPTVTPGDEALSPTTPAMLNPYGSGSLTQWCIPKNSTSYLDQNTVLCNSVPILGWLMFIKTSGYYGNGIFSSDQFAILNVCNGKFCTMGGVGMISCNTEDIAFAT</sequence>
<dbReference type="VEuPathDB" id="AmoebaDB:ACA1_020510"/>
<keyword evidence="3" id="KW-1185">Reference proteome</keyword>
<dbReference type="AlphaFoldDB" id="L8GVH1"/>
<keyword evidence="1" id="KW-0732">Signal</keyword>
<evidence type="ECO:0000256" key="1">
    <source>
        <dbReference type="SAM" id="SignalP"/>
    </source>
</evidence>
<feature type="signal peptide" evidence="1">
    <location>
        <begin position="1"/>
        <end position="19"/>
    </location>
</feature>
<reference evidence="2 3" key="1">
    <citation type="journal article" date="2013" name="Genome Biol.">
        <title>Genome of Acanthamoeba castellanii highlights extensive lateral gene transfer and early evolution of tyrosine kinase signaling.</title>
        <authorList>
            <person name="Clarke M."/>
            <person name="Lohan A.J."/>
            <person name="Liu B."/>
            <person name="Lagkouvardos I."/>
            <person name="Roy S."/>
            <person name="Zafar N."/>
            <person name="Bertelli C."/>
            <person name="Schilde C."/>
            <person name="Kianianmomeni A."/>
            <person name="Burglin T.R."/>
            <person name="Frech C."/>
            <person name="Turcotte B."/>
            <person name="Kopec K.O."/>
            <person name="Synnott J.M."/>
            <person name="Choo C."/>
            <person name="Paponov I."/>
            <person name="Finkler A."/>
            <person name="Soon Heng Tan C."/>
            <person name="Hutchins A.P."/>
            <person name="Weinmeier T."/>
            <person name="Rattei T."/>
            <person name="Chu J.S."/>
            <person name="Gimenez G."/>
            <person name="Irimia M."/>
            <person name="Rigden D.J."/>
            <person name="Fitzpatrick D.A."/>
            <person name="Lorenzo-Morales J."/>
            <person name="Bateman A."/>
            <person name="Chiu C.H."/>
            <person name="Tang P."/>
            <person name="Hegemann P."/>
            <person name="Fromm H."/>
            <person name="Raoult D."/>
            <person name="Greub G."/>
            <person name="Miranda-Saavedra D."/>
            <person name="Chen N."/>
            <person name="Nash P."/>
            <person name="Ginger M.L."/>
            <person name="Horn M."/>
            <person name="Schaap P."/>
            <person name="Caler L."/>
            <person name="Loftus B."/>
        </authorList>
    </citation>
    <scope>NUCLEOTIDE SEQUENCE [LARGE SCALE GENOMIC DNA]</scope>
    <source>
        <strain evidence="2 3">Neff</strain>
    </source>
</reference>
<dbReference type="EMBL" id="KB007976">
    <property type="protein sequence ID" value="ELR17015.1"/>
    <property type="molecule type" value="Genomic_DNA"/>
</dbReference>
<accession>L8GVH1</accession>
<feature type="chain" id="PRO_5003990137" evidence="1">
    <location>
        <begin position="20"/>
        <end position="174"/>
    </location>
</feature>
<dbReference type="GeneID" id="14917728"/>
<protein>
    <submittedName>
        <fullName evidence="2">Uncharacterized protein</fullName>
    </submittedName>
</protein>
<proteinExistence type="predicted"/>
<evidence type="ECO:0000313" key="3">
    <source>
        <dbReference type="Proteomes" id="UP000011083"/>
    </source>
</evidence>
<name>L8GVH1_ACACF</name>
<evidence type="ECO:0000313" key="2">
    <source>
        <dbReference type="EMBL" id="ELR17015.1"/>
    </source>
</evidence>
<dbReference type="Proteomes" id="UP000011083">
    <property type="component" value="Unassembled WGS sequence"/>
</dbReference>
<gene>
    <name evidence="2" type="ORF">ACA1_020510</name>
</gene>
<dbReference type="RefSeq" id="XP_004339028.1">
    <property type="nucleotide sequence ID" value="XM_004338980.1"/>
</dbReference>
<organism evidence="2 3">
    <name type="scientific">Acanthamoeba castellanii (strain ATCC 30010 / Neff)</name>
    <dbReference type="NCBI Taxonomy" id="1257118"/>
    <lineage>
        <taxon>Eukaryota</taxon>
        <taxon>Amoebozoa</taxon>
        <taxon>Discosea</taxon>
        <taxon>Longamoebia</taxon>
        <taxon>Centramoebida</taxon>
        <taxon>Acanthamoebidae</taxon>
        <taxon>Acanthamoeba</taxon>
    </lineage>
</organism>
<dbReference type="KEGG" id="acan:ACA1_020510"/>